<organism evidence="4 5">
    <name type="scientific">Polaromonas vacuolata</name>
    <dbReference type="NCBI Taxonomy" id="37448"/>
    <lineage>
        <taxon>Bacteria</taxon>
        <taxon>Pseudomonadati</taxon>
        <taxon>Pseudomonadota</taxon>
        <taxon>Betaproteobacteria</taxon>
        <taxon>Burkholderiales</taxon>
        <taxon>Comamonadaceae</taxon>
        <taxon>Polaromonas</taxon>
    </lineage>
</organism>
<evidence type="ECO:0000256" key="3">
    <source>
        <dbReference type="SAM" id="SignalP"/>
    </source>
</evidence>
<accession>A0A6H2HCI6</accession>
<feature type="signal peptide" evidence="3">
    <location>
        <begin position="1"/>
        <end position="29"/>
    </location>
</feature>
<dbReference type="PROSITE" id="PS51257">
    <property type="entry name" value="PROKAR_LIPOPROTEIN"/>
    <property type="match status" value="1"/>
</dbReference>
<dbReference type="Pfam" id="PF04333">
    <property type="entry name" value="MlaA"/>
    <property type="match status" value="1"/>
</dbReference>
<dbReference type="RefSeq" id="WP_168923082.1">
    <property type="nucleotide sequence ID" value="NZ_CP051461.1"/>
</dbReference>
<sequence length="258" mass="27923">MTTRLTFKKIITGASFALALVLVQGCATAPATSTEAVRQIDPLEPFNRAVFKFNDGLDQAVIKPVAVAYTEVTPTMVRKGVTNFFGNINDIWSLVNNLLQAKGVAATDTLFRVSVNTFWGIGGLFDVASEMQIPKHSADFGMTLGYYGMASGPYLVLPLLGPSTIRDAFGRAVDSQGDVAGNLNDVALRNSLTGVRVVNLRSRFLDAGDALEQAALDKYSFTRDIYLQRRKSLIGREQPVVEERFDLPAPATTSPAAQ</sequence>
<dbReference type="KEGG" id="pvac:HC248_02919"/>
<dbReference type="GO" id="GO:0120010">
    <property type="term" value="P:intermembrane phospholipid transfer"/>
    <property type="evidence" value="ECO:0007669"/>
    <property type="project" value="TreeGrafter"/>
</dbReference>
<name>A0A6H2HCI6_9BURK</name>
<dbReference type="InterPro" id="IPR007428">
    <property type="entry name" value="MlaA"/>
</dbReference>
<dbReference type="PANTHER" id="PTHR30035:SF3">
    <property type="entry name" value="INTERMEMBRANE PHOSPHOLIPID TRANSPORT SYSTEM LIPOPROTEIN MLAA"/>
    <property type="match status" value="1"/>
</dbReference>
<comment type="similarity">
    <text evidence="1">Belongs to the MlaA family.</text>
</comment>
<dbReference type="Proteomes" id="UP000502041">
    <property type="component" value="Chromosome"/>
</dbReference>
<dbReference type="PRINTS" id="PR01805">
    <property type="entry name" value="VACJLIPOPROT"/>
</dbReference>
<evidence type="ECO:0000256" key="1">
    <source>
        <dbReference type="ARBA" id="ARBA00010634"/>
    </source>
</evidence>
<dbReference type="PANTHER" id="PTHR30035">
    <property type="entry name" value="LIPOPROTEIN VACJ-RELATED"/>
    <property type="match status" value="1"/>
</dbReference>
<evidence type="ECO:0000256" key="2">
    <source>
        <dbReference type="ARBA" id="ARBA00022729"/>
    </source>
</evidence>
<evidence type="ECO:0000313" key="5">
    <source>
        <dbReference type="Proteomes" id="UP000502041"/>
    </source>
</evidence>
<keyword evidence="2 3" id="KW-0732">Signal</keyword>
<keyword evidence="5" id="KW-1185">Reference proteome</keyword>
<reference evidence="4 5" key="1">
    <citation type="submission" date="2020-04" db="EMBL/GenBank/DDBJ databases">
        <title>Complete genome of a Psychrophilic, Marine, Gas Vacuolate Bacterium Polaromonas vacuolata KCTC 22033T.</title>
        <authorList>
            <person name="Hwang K."/>
            <person name="Kim K.M."/>
        </authorList>
    </citation>
    <scope>NUCLEOTIDE SEQUENCE [LARGE SCALE GENOMIC DNA]</scope>
    <source>
        <strain evidence="4 5">KCTC 22033</strain>
    </source>
</reference>
<keyword evidence="4" id="KW-0449">Lipoprotein</keyword>
<feature type="chain" id="PRO_5026248399" evidence="3">
    <location>
        <begin position="30"/>
        <end position="258"/>
    </location>
</feature>
<proteinExistence type="inferred from homology"/>
<dbReference type="EMBL" id="CP051461">
    <property type="protein sequence ID" value="QJC57589.1"/>
    <property type="molecule type" value="Genomic_DNA"/>
</dbReference>
<evidence type="ECO:0000313" key="4">
    <source>
        <dbReference type="EMBL" id="QJC57589.1"/>
    </source>
</evidence>
<dbReference type="GO" id="GO:0016020">
    <property type="term" value="C:membrane"/>
    <property type="evidence" value="ECO:0007669"/>
    <property type="project" value="InterPro"/>
</dbReference>
<dbReference type="AlphaFoldDB" id="A0A6H2HCI6"/>
<gene>
    <name evidence="4" type="primary">mlaA</name>
    <name evidence="4" type="ORF">HC248_02919</name>
</gene>
<protein>
    <submittedName>
        <fullName evidence="4">Putative phospholipid-binding lipoprotein MlaA</fullName>
    </submittedName>
</protein>